<dbReference type="InterPro" id="IPR001314">
    <property type="entry name" value="Peptidase_S1A"/>
</dbReference>
<evidence type="ECO:0000256" key="7">
    <source>
        <dbReference type="ARBA" id="ARBA00023180"/>
    </source>
</evidence>
<dbReference type="PROSITE" id="PS50240">
    <property type="entry name" value="TRYPSIN_DOM"/>
    <property type="match status" value="3"/>
</dbReference>
<proteinExistence type="inferred from homology"/>
<dbReference type="Proteomes" id="UP000008820">
    <property type="component" value="Chromosome 2"/>
</dbReference>
<dbReference type="VEuPathDB" id="VectorBase:AAEL018346"/>
<evidence type="ECO:0000256" key="6">
    <source>
        <dbReference type="ARBA" id="ARBA00023157"/>
    </source>
</evidence>
<dbReference type="PANTHER" id="PTHR24260">
    <property type="match status" value="1"/>
</dbReference>
<organism evidence="10 11">
    <name type="scientific">Aedes aegypti</name>
    <name type="common">Yellowfever mosquito</name>
    <name type="synonym">Culex aegypti</name>
    <dbReference type="NCBI Taxonomy" id="7159"/>
    <lineage>
        <taxon>Eukaryota</taxon>
        <taxon>Metazoa</taxon>
        <taxon>Ecdysozoa</taxon>
        <taxon>Arthropoda</taxon>
        <taxon>Hexapoda</taxon>
        <taxon>Insecta</taxon>
        <taxon>Pterygota</taxon>
        <taxon>Neoptera</taxon>
        <taxon>Endopterygota</taxon>
        <taxon>Diptera</taxon>
        <taxon>Nematocera</taxon>
        <taxon>Culicoidea</taxon>
        <taxon>Culicidae</taxon>
        <taxon>Culicinae</taxon>
        <taxon>Aedini</taxon>
        <taxon>Aedes</taxon>
        <taxon>Stegomyia</taxon>
    </lineage>
</organism>
<dbReference type="InterPro" id="IPR001254">
    <property type="entry name" value="Trypsin_dom"/>
</dbReference>
<keyword evidence="5" id="KW-0391">Immunity</keyword>
<reference evidence="10" key="2">
    <citation type="submission" date="2021-02" db="UniProtKB">
        <authorList>
            <consortium name="EnsemblMetazoa"/>
        </authorList>
    </citation>
    <scope>IDENTIFICATION</scope>
    <source>
        <strain evidence="10">LVP_AGWG</strain>
    </source>
</reference>
<dbReference type="AlphaFoldDB" id="A0A1S4G7H4"/>
<keyword evidence="6" id="KW-1015">Disulfide bond</keyword>
<dbReference type="FunFam" id="2.40.10.10:FF:000028">
    <property type="entry name" value="Serine protease easter"/>
    <property type="match status" value="1"/>
</dbReference>
<keyword evidence="7" id="KW-0325">Glycoprotein</keyword>
<dbReference type="Gene3D" id="2.40.10.10">
    <property type="entry name" value="Trypsin-like serine proteases"/>
    <property type="match status" value="3"/>
</dbReference>
<evidence type="ECO:0000256" key="1">
    <source>
        <dbReference type="ARBA" id="ARBA00004613"/>
    </source>
</evidence>
<keyword evidence="4" id="KW-0732">Signal</keyword>
<accession>A0A1S4G7H4</accession>
<reference evidence="10 11" key="1">
    <citation type="submission" date="2017-06" db="EMBL/GenBank/DDBJ databases">
        <title>Aedes aegypti genome working group (AGWG) sequencing and assembly.</title>
        <authorList>
            <consortium name="Aedes aegypti Genome Working Group (AGWG)"/>
            <person name="Matthews B.J."/>
        </authorList>
    </citation>
    <scope>NUCLEOTIDE SEQUENCE [LARGE SCALE GENOMIC DNA]</scope>
    <source>
        <strain evidence="10 11">LVP_AGWG</strain>
    </source>
</reference>
<dbReference type="GO" id="GO:0006508">
    <property type="term" value="P:proteolysis"/>
    <property type="evidence" value="ECO:0007669"/>
    <property type="project" value="InterPro"/>
</dbReference>
<keyword evidence="3" id="KW-0399">Innate immunity</keyword>
<dbReference type="SMART" id="SM00020">
    <property type="entry name" value="Tryp_SPc"/>
    <property type="match status" value="1"/>
</dbReference>
<feature type="domain" description="Peptidase S1" evidence="9">
    <location>
        <begin position="351"/>
        <end position="590"/>
    </location>
</feature>
<evidence type="ECO:0000256" key="4">
    <source>
        <dbReference type="ARBA" id="ARBA00022729"/>
    </source>
</evidence>
<gene>
    <name evidence="10" type="primary">5566796</name>
</gene>
<dbReference type="InParanoid" id="A0A1S4G7H4"/>
<feature type="domain" description="Peptidase S1" evidence="9">
    <location>
        <begin position="44"/>
        <end position="296"/>
    </location>
</feature>
<dbReference type="PANTHER" id="PTHR24260:SF147">
    <property type="entry name" value="EG:BACR7A4.3 PROTEIN-RELATED"/>
    <property type="match status" value="1"/>
</dbReference>
<dbReference type="EnsemblMetazoa" id="AAEL018346-RA">
    <property type="protein sequence ID" value="AAEL018346-PA"/>
    <property type="gene ID" value="AAEL018346"/>
</dbReference>
<evidence type="ECO:0000259" key="9">
    <source>
        <dbReference type="PROSITE" id="PS50240"/>
    </source>
</evidence>
<dbReference type="GO" id="GO:0045087">
    <property type="term" value="P:innate immune response"/>
    <property type="evidence" value="ECO:0007669"/>
    <property type="project" value="UniProtKB-KW"/>
</dbReference>
<dbReference type="SUPFAM" id="SSF50494">
    <property type="entry name" value="Trypsin-like serine proteases"/>
    <property type="match status" value="3"/>
</dbReference>
<evidence type="ECO:0000313" key="10">
    <source>
        <dbReference type="EnsemblMetazoa" id="AAEL018346-PA"/>
    </source>
</evidence>
<dbReference type="CDD" id="cd00190">
    <property type="entry name" value="Tryp_SPc"/>
    <property type="match status" value="1"/>
</dbReference>
<feature type="domain" description="Peptidase S1" evidence="9">
    <location>
        <begin position="688"/>
        <end position="887"/>
    </location>
</feature>
<dbReference type="Pfam" id="PF00089">
    <property type="entry name" value="Trypsin"/>
    <property type="match status" value="3"/>
</dbReference>
<dbReference type="InterPro" id="IPR033116">
    <property type="entry name" value="TRYPSIN_SER"/>
</dbReference>
<dbReference type="InterPro" id="IPR051333">
    <property type="entry name" value="CLIP_Serine_Protease"/>
</dbReference>
<evidence type="ECO:0000313" key="11">
    <source>
        <dbReference type="Proteomes" id="UP000008820"/>
    </source>
</evidence>
<dbReference type="PROSITE" id="PS00135">
    <property type="entry name" value="TRYPSIN_SER"/>
    <property type="match status" value="1"/>
</dbReference>
<protein>
    <recommendedName>
        <fullName evidence="9">Peptidase S1 domain-containing protein</fullName>
    </recommendedName>
</protein>
<dbReference type="InterPro" id="IPR018114">
    <property type="entry name" value="TRYPSIN_HIS"/>
</dbReference>
<name>A0A1S4G7H4_AEDAE</name>
<evidence type="ECO:0000256" key="2">
    <source>
        <dbReference type="ARBA" id="ARBA00022525"/>
    </source>
</evidence>
<dbReference type="PROSITE" id="PS00134">
    <property type="entry name" value="TRYPSIN_HIS"/>
    <property type="match status" value="1"/>
</dbReference>
<dbReference type="InterPro" id="IPR043504">
    <property type="entry name" value="Peptidase_S1_PA_chymotrypsin"/>
</dbReference>
<keyword evidence="2" id="KW-0964">Secreted</keyword>
<comment type="similarity">
    <text evidence="8">Belongs to the peptidase S1 family. CLIP subfamily.</text>
</comment>
<dbReference type="InterPro" id="IPR009003">
    <property type="entry name" value="Peptidase_S1_PA"/>
</dbReference>
<evidence type="ECO:0000256" key="8">
    <source>
        <dbReference type="ARBA" id="ARBA00024195"/>
    </source>
</evidence>
<dbReference type="FunCoup" id="A0A1S4G7H4">
    <property type="interactions" value="11"/>
</dbReference>
<evidence type="ECO:0000256" key="5">
    <source>
        <dbReference type="ARBA" id="ARBA00022859"/>
    </source>
</evidence>
<dbReference type="GO" id="GO:0005576">
    <property type="term" value="C:extracellular region"/>
    <property type="evidence" value="ECO:0007669"/>
    <property type="project" value="UniProtKB-SubCell"/>
</dbReference>
<evidence type="ECO:0000256" key="3">
    <source>
        <dbReference type="ARBA" id="ARBA00022588"/>
    </source>
</evidence>
<dbReference type="OrthoDB" id="7755107at2759"/>
<dbReference type="PRINTS" id="PR00722">
    <property type="entry name" value="CHYMOTRYPSIN"/>
</dbReference>
<dbReference type="GO" id="GO:0004252">
    <property type="term" value="F:serine-type endopeptidase activity"/>
    <property type="evidence" value="ECO:0007669"/>
    <property type="project" value="InterPro"/>
</dbReference>
<keyword evidence="11" id="KW-1185">Reference proteome</keyword>
<comment type="subcellular location">
    <subcellularLocation>
        <location evidence="1">Secreted</location>
    </subcellularLocation>
</comment>
<sequence length="898" mass="101973">MLVALRWLIAVVVLCEARHWDADRMLPNERNSLDDCRSRFHELIAAGAAAPAYGKPALIKEFAHMGAIGWTQTDGKVLWHCGGTLIWMDYVLTAAHCIVDHRDVRPDIVRFGDLNLETDDDDEYAQQYKIIQIFRHPLHRFGVKYHDIALLKLESSVRLHDTVCPACLWVNDEIRFKELVATGWGSTGQFEERTPSLLKVSLKPIANSKCETFYYSELVRGLKTGLHENHLCAVDEKMDTCEGDSGGPLQVKLQHHRSLTPFVVAVTSFGLPCGLSNPGVYTKIAPYHDWIVSTMRQNGAAVQDDVFNATFCALRFQNYREDIYSTPINKTHVWEQSGYTDHIYKTEPPTYLVKLMWNVTGGPQNCYGTIIDENTVLTVADCVHHQGIPASSVSHPQGVVNIAKINVHPQYNPSYGYYNMAILRLETLFSFIYIRPACIDYGNYSRFAPDSVFGMGRTDIYNCINFPDCIDPSLIPLIVYVEPKDNTSCIIPRDFESRFPNGITSELICAGTDQFLVPGACDLKLGSSYSRVVKIMSSTFLTIDREITTKGNKYPPLDGLVQIGRDCGYGEHLVVTNPRSHLKWMERVLLPKSTTANAVQFLDPGRREGDPCIDTYKVPGRCTSISRCQRKWKQFELTKQASFCSSTSIICCPHDDIDKDAWSNKHIRLNKCPKLVHALLPEKNGAPMVRIFDSGSRYICMGAIVSDRTILTSASCVDSAKSISIQPLERVGNFIQVQKIVPHSAYNATDYSNDIAILRIKHSLTWSPRLHPICLWSNKTYSPLIVEMLHPFNNSGSYIEYLELLTMYNSDCQRTHAYQLRDSHICVKYPYREYTCFPSHSMLRWEDAEGIPYLIGLSTDTRECTEWYYMTFSRIVAFFDWIVDNIAEEEIKRSFKVQ</sequence>